<organism evidence="2 3">
    <name type="scientific">Hymenobacter citatus</name>
    <dbReference type="NCBI Taxonomy" id="2763506"/>
    <lineage>
        <taxon>Bacteria</taxon>
        <taxon>Pseudomonadati</taxon>
        <taxon>Bacteroidota</taxon>
        <taxon>Cytophagia</taxon>
        <taxon>Cytophagales</taxon>
        <taxon>Hymenobacteraceae</taxon>
        <taxon>Hymenobacter</taxon>
    </lineage>
</organism>
<comment type="caution">
    <text evidence="2">The sequence shown here is derived from an EMBL/GenBank/DDBJ whole genome shotgun (WGS) entry which is preliminary data.</text>
</comment>
<name>A0ABR7MHU0_9BACT</name>
<feature type="transmembrane region" description="Helical" evidence="1">
    <location>
        <begin position="148"/>
        <end position="166"/>
    </location>
</feature>
<dbReference type="EMBL" id="JACSCY010000004">
    <property type="protein sequence ID" value="MBC6610659.1"/>
    <property type="molecule type" value="Genomic_DNA"/>
</dbReference>
<keyword evidence="3" id="KW-1185">Reference proteome</keyword>
<proteinExistence type="predicted"/>
<gene>
    <name evidence="2" type="ORF">H8B15_06980</name>
</gene>
<keyword evidence="1" id="KW-0812">Transmembrane</keyword>
<evidence type="ECO:0000313" key="2">
    <source>
        <dbReference type="EMBL" id="MBC6610659.1"/>
    </source>
</evidence>
<keyword evidence="1" id="KW-0472">Membrane</keyword>
<dbReference type="Proteomes" id="UP000622017">
    <property type="component" value="Unassembled WGS sequence"/>
</dbReference>
<sequence>MSVQAGRLMLTRLRELLASGETFALENYADYNSGLKNYLSPTFAAHSALPSMTEPTPSAFEKARTGLWTSLQKHLAAVYGAEKSFLAATAFVEAFPFALHAATEEQQADYQQARRVLRDLYTDETTQLGTLVKAIRTKSYTEDEKKQLYLLLLGYMDIAASVFALLTTHVPTKLPEDEELAATIETFERVRKFARLNVKGLAGLLG</sequence>
<keyword evidence="1" id="KW-1133">Transmembrane helix</keyword>
<accession>A0ABR7MHU0</accession>
<evidence type="ECO:0000256" key="1">
    <source>
        <dbReference type="SAM" id="Phobius"/>
    </source>
</evidence>
<reference evidence="2 3" key="1">
    <citation type="submission" date="2020-08" db="EMBL/GenBank/DDBJ databases">
        <title>Hymenobacter sp.</title>
        <authorList>
            <person name="Kim M.K."/>
        </authorList>
    </citation>
    <scope>NUCLEOTIDE SEQUENCE [LARGE SCALE GENOMIC DNA]</scope>
    <source>
        <strain evidence="2 3">BT507</strain>
    </source>
</reference>
<dbReference type="RefSeq" id="WP_187318955.1">
    <property type="nucleotide sequence ID" value="NZ_JACSCY010000004.1"/>
</dbReference>
<evidence type="ECO:0000313" key="3">
    <source>
        <dbReference type="Proteomes" id="UP000622017"/>
    </source>
</evidence>
<protein>
    <submittedName>
        <fullName evidence="2">Uncharacterized protein</fullName>
    </submittedName>
</protein>